<name>A0A834DL79_9CHIR</name>
<sequence>MVSDTPCSDGGEVPLSHPTPSLPVNRPSPHPVHPDSHPLISSLLLLWAPEHRGGSVGGICCGPAPAILARPPTGSRGFGQKVISVCVHVTVLGWNVNNKQECPSIPRVPEGRVLECTQPLPRTCTSLL</sequence>
<reference evidence="2 3" key="1">
    <citation type="journal article" date="2020" name="Nature">
        <title>Six reference-quality genomes reveal evolution of bat adaptations.</title>
        <authorList>
            <person name="Jebb D."/>
            <person name="Huang Z."/>
            <person name="Pippel M."/>
            <person name="Hughes G.M."/>
            <person name="Lavrichenko K."/>
            <person name="Devanna P."/>
            <person name="Winkler S."/>
            <person name="Jermiin L.S."/>
            <person name="Skirmuntt E.C."/>
            <person name="Katzourakis A."/>
            <person name="Burkitt-Gray L."/>
            <person name="Ray D.A."/>
            <person name="Sullivan K.A.M."/>
            <person name="Roscito J.G."/>
            <person name="Kirilenko B.M."/>
            <person name="Davalos L.M."/>
            <person name="Corthals A.P."/>
            <person name="Power M.L."/>
            <person name="Jones G."/>
            <person name="Ransome R.D."/>
            <person name="Dechmann D.K.N."/>
            <person name="Locatelli A.G."/>
            <person name="Puechmaille S.J."/>
            <person name="Fedrigo O."/>
            <person name="Jarvis E.D."/>
            <person name="Hiller M."/>
            <person name="Vernes S.C."/>
            <person name="Myers E.W."/>
            <person name="Teeling E.C."/>
        </authorList>
    </citation>
    <scope>NUCLEOTIDE SEQUENCE [LARGE SCALE GENOMIC DNA]</scope>
    <source>
        <strain evidence="2">Bat1K_MPI-CBG_1</strain>
    </source>
</reference>
<evidence type="ECO:0000313" key="2">
    <source>
        <dbReference type="EMBL" id="KAF6081862.1"/>
    </source>
</evidence>
<comment type="caution">
    <text evidence="2">The sequence shown here is derived from an EMBL/GenBank/DDBJ whole genome shotgun (WGS) entry which is preliminary data.</text>
</comment>
<evidence type="ECO:0000313" key="3">
    <source>
        <dbReference type="Proteomes" id="UP000664940"/>
    </source>
</evidence>
<accession>A0A834DL79</accession>
<feature type="region of interest" description="Disordered" evidence="1">
    <location>
        <begin position="1"/>
        <end position="34"/>
    </location>
</feature>
<gene>
    <name evidence="2" type="ORF">HJG60_008867</name>
</gene>
<organism evidence="2 3">
    <name type="scientific">Phyllostomus discolor</name>
    <name type="common">pale spear-nosed bat</name>
    <dbReference type="NCBI Taxonomy" id="89673"/>
    <lineage>
        <taxon>Eukaryota</taxon>
        <taxon>Metazoa</taxon>
        <taxon>Chordata</taxon>
        <taxon>Craniata</taxon>
        <taxon>Vertebrata</taxon>
        <taxon>Euteleostomi</taxon>
        <taxon>Mammalia</taxon>
        <taxon>Eutheria</taxon>
        <taxon>Laurasiatheria</taxon>
        <taxon>Chiroptera</taxon>
        <taxon>Yangochiroptera</taxon>
        <taxon>Phyllostomidae</taxon>
        <taxon>Phyllostominae</taxon>
        <taxon>Phyllostomus</taxon>
    </lineage>
</organism>
<protein>
    <submittedName>
        <fullName evidence="2">Uncharacterized protein</fullName>
    </submittedName>
</protein>
<proteinExistence type="predicted"/>
<dbReference type="EMBL" id="JABVXQ010000013">
    <property type="protein sequence ID" value="KAF6081862.1"/>
    <property type="molecule type" value="Genomic_DNA"/>
</dbReference>
<dbReference type="Proteomes" id="UP000664940">
    <property type="component" value="Unassembled WGS sequence"/>
</dbReference>
<evidence type="ECO:0000256" key="1">
    <source>
        <dbReference type="SAM" id="MobiDB-lite"/>
    </source>
</evidence>
<dbReference type="AlphaFoldDB" id="A0A834DL79"/>